<dbReference type="EMBL" id="CP124543">
    <property type="protein sequence ID" value="WGV27064.1"/>
    <property type="molecule type" value="Genomic_DNA"/>
</dbReference>
<sequence length="75" mass="8607">MTQSGKSGNGNQEPAPNPEDIRFYEEAYLVSDEDQTEPIGWVESDIKGNERRFLEELPSEMRFDDFDSNSESESE</sequence>
<dbReference type="RefSeq" id="WP_281484306.1">
    <property type="nucleotide sequence ID" value="NZ_CP124543.1"/>
</dbReference>
<evidence type="ECO:0000313" key="3">
    <source>
        <dbReference type="Proteomes" id="UP001223520"/>
    </source>
</evidence>
<dbReference type="AlphaFoldDB" id="A0AAJ6NUN8"/>
<protein>
    <submittedName>
        <fullName evidence="2">Uncharacterized protein</fullName>
    </submittedName>
</protein>
<gene>
    <name evidence="2" type="ORF">QI031_06095</name>
</gene>
<proteinExistence type="predicted"/>
<accession>A0AAJ6NUN8</accession>
<organism evidence="2 3">
    <name type="scientific">Halotia branconii CENA392</name>
    <dbReference type="NCBI Taxonomy" id="1539056"/>
    <lineage>
        <taxon>Bacteria</taxon>
        <taxon>Bacillati</taxon>
        <taxon>Cyanobacteriota</taxon>
        <taxon>Cyanophyceae</taxon>
        <taxon>Nostocales</taxon>
        <taxon>Nodulariaceae</taxon>
        <taxon>Halotia</taxon>
    </lineage>
</organism>
<name>A0AAJ6NUN8_9CYAN</name>
<dbReference type="Proteomes" id="UP001223520">
    <property type="component" value="Chromosome"/>
</dbReference>
<evidence type="ECO:0000313" key="2">
    <source>
        <dbReference type="EMBL" id="WGV27064.1"/>
    </source>
</evidence>
<evidence type="ECO:0000256" key="1">
    <source>
        <dbReference type="SAM" id="MobiDB-lite"/>
    </source>
</evidence>
<reference evidence="2 3" key="1">
    <citation type="journal article" date="2023" name="Limnol Oceanogr Lett">
        <title>Environmental adaptations by the intertidal Antarctic cyanobacterium Halotia branconii CENA392 as revealed using long-read genome sequencing.</title>
        <authorList>
            <person name="Dextro R.B."/>
            <person name="Delbaje E."/>
            <person name="Freitas P.N.N."/>
            <person name="Geraldes V."/>
            <person name="Pinto E."/>
            <person name="Long P.F."/>
            <person name="Fiore M.F."/>
        </authorList>
    </citation>
    <scope>NUCLEOTIDE SEQUENCE [LARGE SCALE GENOMIC DNA]</scope>
    <source>
        <strain evidence="2 3">CENA392</strain>
    </source>
</reference>
<feature type="compositionally biased region" description="Polar residues" evidence="1">
    <location>
        <begin position="1"/>
        <end position="14"/>
    </location>
</feature>
<dbReference type="KEGG" id="hbq:QI031_06095"/>
<keyword evidence="3" id="KW-1185">Reference proteome</keyword>
<feature type="region of interest" description="Disordered" evidence="1">
    <location>
        <begin position="1"/>
        <end position="20"/>
    </location>
</feature>